<dbReference type="AlphaFoldDB" id="A0A941DAK6"/>
<evidence type="ECO:0000313" key="1">
    <source>
        <dbReference type="EMBL" id="MBR7745139.1"/>
    </source>
</evidence>
<gene>
    <name evidence="1" type="ORF">KDM92_00985</name>
</gene>
<accession>A0A941DAK6</accession>
<keyword evidence="2" id="KW-1185">Reference proteome</keyword>
<dbReference type="EMBL" id="JAGSPM010000001">
    <property type="protein sequence ID" value="MBR7745139.1"/>
    <property type="molecule type" value="Genomic_DNA"/>
</dbReference>
<reference evidence="1 2" key="1">
    <citation type="submission" date="2021-04" db="EMBL/GenBank/DDBJ databases">
        <title>novel species isolated from subtropical streams in China.</title>
        <authorList>
            <person name="Lu H."/>
        </authorList>
    </citation>
    <scope>NUCLEOTIDE SEQUENCE [LARGE SCALE GENOMIC DNA]</scope>
    <source>
        <strain evidence="1 2">BYS107W</strain>
    </source>
</reference>
<dbReference type="Proteomes" id="UP000680158">
    <property type="component" value="Unassembled WGS sequence"/>
</dbReference>
<dbReference type="RefSeq" id="WP_212682600.1">
    <property type="nucleotide sequence ID" value="NZ_JAGSPM010000001.1"/>
</dbReference>
<proteinExistence type="predicted"/>
<comment type="caution">
    <text evidence="1">The sequence shown here is derived from an EMBL/GenBank/DDBJ whole genome shotgun (WGS) entry which is preliminary data.</text>
</comment>
<evidence type="ECO:0000313" key="2">
    <source>
        <dbReference type="Proteomes" id="UP000680158"/>
    </source>
</evidence>
<protein>
    <recommendedName>
        <fullName evidence="3">Restriction endonuclease</fullName>
    </recommendedName>
</protein>
<evidence type="ECO:0008006" key="3">
    <source>
        <dbReference type="Google" id="ProtNLM"/>
    </source>
</evidence>
<name>A0A941DAK6_9BURK</name>
<sequence>MISVPTETGYWIFVSQTTLSLQVNDYFIEIRMSDDQENPRELDLNKFFEAPDCSDYFAYDPKLTSLPFEQVPWPSFEKLSARLLDATYSSRMLQVFGYGRQGQEQFGVDIIALKVGSKKQTVMQCKNVRNLRKGELRSWVRKFIEDKKVVDTEHYILCIPFAVEKDTKLLEEWTEQVFLLDSKGVTAELWSLNKLNTLLSNQPELVEVFFGAQISSRFCSTTLVPDKYPERYRCEFESQFENNFIFENETLRLDVFVPNERSPRFTSILSFARVDLSGITFSIPSLTMIKWLQWVGHTRDLSQAPYAKPLPGFNGRYIFVAPDIRLFLDESEVRHLHWVFSRAWRAYLEAAKSLEANWRFIRFDPIQETQKKTFALAKISRPLWRAFLSFAQEHDSGQGNTKWHIFERSTGSLKVFVDVDTESLDRGYHLILDAYQQGGITLPYDEKVDLGWSAITSISNEPVAMHPRHAWDAEYAHNWLFNEFLPAVHEWIIREEVQKAKDGANFFTKLVMRPAPSVDLSPHIYSLQGFPARSMSNSNPTLESLTKNAEQLQSHFHVYRRDAALNTSDVLPVLRLLKRLANMVNENSDRHIRGNLQLGDGSLSEELEKRIESSQESSYSSKLLDMALRSLLALIWNIERLPEPEMVVISETLNPLWDRMIEDRLCDTLY</sequence>
<organism evidence="1 2">
    <name type="scientific">Undibacterium baiyunense</name>
    <dbReference type="NCBI Taxonomy" id="2828731"/>
    <lineage>
        <taxon>Bacteria</taxon>
        <taxon>Pseudomonadati</taxon>
        <taxon>Pseudomonadota</taxon>
        <taxon>Betaproteobacteria</taxon>
        <taxon>Burkholderiales</taxon>
        <taxon>Oxalobacteraceae</taxon>
        <taxon>Undibacterium</taxon>
    </lineage>
</organism>